<reference evidence="1" key="1">
    <citation type="submission" date="2016-06" db="UniProtKB">
        <authorList>
            <consortium name="WormBaseParasite"/>
        </authorList>
    </citation>
    <scope>IDENTIFICATION</scope>
</reference>
<dbReference type="AlphaFoldDB" id="A0A183B7W0"/>
<organism evidence="1">
    <name type="scientific">Echinostoma caproni</name>
    <dbReference type="NCBI Taxonomy" id="27848"/>
    <lineage>
        <taxon>Eukaryota</taxon>
        <taxon>Metazoa</taxon>
        <taxon>Spiralia</taxon>
        <taxon>Lophotrochozoa</taxon>
        <taxon>Platyhelminthes</taxon>
        <taxon>Trematoda</taxon>
        <taxon>Digenea</taxon>
        <taxon>Plagiorchiida</taxon>
        <taxon>Echinostomata</taxon>
        <taxon>Echinostomatoidea</taxon>
        <taxon>Echinostomatidae</taxon>
        <taxon>Echinostoma</taxon>
    </lineage>
</organism>
<evidence type="ECO:0000313" key="1">
    <source>
        <dbReference type="WBParaSite" id="ECPE_0001533501-mRNA-1"/>
    </source>
</evidence>
<dbReference type="WBParaSite" id="ECPE_0001533501-mRNA-1">
    <property type="protein sequence ID" value="ECPE_0001533501-mRNA-1"/>
    <property type="gene ID" value="ECPE_0001533501"/>
</dbReference>
<proteinExistence type="predicted"/>
<sequence length="64" mass="7317">LCIGRNEYEEAMKLFQHVLELDPTNVAVSEAGRIMCSLKMSPPPPRSYCFTVMLRWCTGVRQLV</sequence>
<name>A0A183B7W0_9TREM</name>
<protein>
    <submittedName>
        <fullName evidence="1">TPR_REGION domain-containing protein</fullName>
    </submittedName>
</protein>
<dbReference type="Gene3D" id="1.25.40.10">
    <property type="entry name" value="Tetratricopeptide repeat domain"/>
    <property type="match status" value="1"/>
</dbReference>
<dbReference type="InterPro" id="IPR011990">
    <property type="entry name" value="TPR-like_helical_dom_sf"/>
</dbReference>
<accession>A0A183B7W0</accession>